<proteinExistence type="predicted"/>
<keyword evidence="1" id="KW-0472">Membrane</keyword>
<keyword evidence="1" id="KW-0812">Transmembrane</keyword>
<organism evidence="2 3">
    <name type="scientific">Ochrobactrum soli</name>
    <dbReference type="NCBI Taxonomy" id="2448455"/>
    <lineage>
        <taxon>Bacteria</taxon>
        <taxon>Pseudomonadati</taxon>
        <taxon>Pseudomonadota</taxon>
        <taxon>Alphaproteobacteria</taxon>
        <taxon>Hyphomicrobiales</taxon>
        <taxon>Brucellaceae</taxon>
        <taxon>Brucella/Ochrobactrum group</taxon>
        <taxon>Ochrobactrum</taxon>
    </lineage>
</organism>
<name>A0A2P9HQH1_9HYPH</name>
<accession>A0A2P9HQH1</accession>
<sequence length="43" mass="4738">MREIADGLGRHFALFLTGSALMRISIYIITCRRIVALSLCAPS</sequence>
<gene>
    <name evidence="2" type="ORF">OHAE_2251</name>
</gene>
<evidence type="ECO:0000256" key="1">
    <source>
        <dbReference type="SAM" id="Phobius"/>
    </source>
</evidence>
<dbReference type="AlphaFoldDB" id="A0A2P9HQH1"/>
<protein>
    <submittedName>
        <fullName evidence="2">Uncharacterized protein</fullName>
    </submittedName>
</protein>
<evidence type="ECO:0000313" key="2">
    <source>
        <dbReference type="EMBL" id="SPL66384.1"/>
    </source>
</evidence>
<dbReference type="EMBL" id="OOFM01000005">
    <property type="protein sequence ID" value="SPL66384.1"/>
    <property type="molecule type" value="Genomic_DNA"/>
</dbReference>
<feature type="transmembrane region" description="Helical" evidence="1">
    <location>
        <begin position="12"/>
        <end position="30"/>
    </location>
</feature>
<dbReference type="Proteomes" id="UP000246073">
    <property type="component" value="Unassembled WGS sequence"/>
</dbReference>
<keyword evidence="1" id="KW-1133">Transmembrane helix</keyword>
<reference evidence="3" key="1">
    <citation type="submission" date="2017-12" db="EMBL/GenBank/DDBJ databases">
        <authorList>
            <person name="Diaz M."/>
        </authorList>
    </citation>
    <scope>NUCLEOTIDE SEQUENCE [LARGE SCALE GENOMIC DNA]</scope>
    <source>
        <strain evidence="3">FI11154</strain>
    </source>
</reference>
<evidence type="ECO:0000313" key="3">
    <source>
        <dbReference type="Proteomes" id="UP000246073"/>
    </source>
</evidence>